<keyword evidence="1" id="KW-0812">Transmembrane</keyword>
<dbReference type="NCBIfam" id="TIGR02595">
    <property type="entry name" value="PEP_CTERM"/>
    <property type="match status" value="1"/>
</dbReference>
<comment type="caution">
    <text evidence="3">The sequence shown here is derived from an EMBL/GenBank/DDBJ whole genome shotgun (WGS) entry which is preliminary data.</text>
</comment>
<name>X0SY71_9ZZZZ</name>
<dbReference type="AlphaFoldDB" id="X0SY71"/>
<evidence type="ECO:0000313" key="3">
    <source>
        <dbReference type="EMBL" id="GAF80061.1"/>
    </source>
</evidence>
<accession>X0SY71</accession>
<reference evidence="3" key="1">
    <citation type="journal article" date="2014" name="Front. Microbiol.">
        <title>High frequency of phylogenetically diverse reductive dehalogenase-homologous genes in deep subseafloor sedimentary metagenomes.</title>
        <authorList>
            <person name="Kawai M."/>
            <person name="Futagami T."/>
            <person name="Toyoda A."/>
            <person name="Takaki Y."/>
            <person name="Nishi S."/>
            <person name="Hori S."/>
            <person name="Arai W."/>
            <person name="Tsubouchi T."/>
            <person name="Morono Y."/>
            <person name="Uchiyama I."/>
            <person name="Ito T."/>
            <person name="Fujiyama A."/>
            <person name="Inagaki F."/>
            <person name="Takami H."/>
        </authorList>
    </citation>
    <scope>NUCLEOTIDE SEQUENCE</scope>
    <source>
        <strain evidence="3">Expedition CK06-06</strain>
    </source>
</reference>
<organism evidence="3">
    <name type="scientific">marine sediment metagenome</name>
    <dbReference type="NCBI Taxonomy" id="412755"/>
    <lineage>
        <taxon>unclassified sequences</taxon>
        <taxon>metagenomes</taxon>
        <taxon>ecological metagenomes</taxon>
    </lineage>
</organism>
<feature type="domain" description="Ice-binding protein C-terminal" evidence="2">
    <location>
        <begin position="71"/>
        <end position="89"/>
    </location>
</feature>
<sequence>MPLSAYLGIYPEPIMINWEAATGPVEWYEACVRSPHSEMCGPTPEAWEVAVRACNSEDCGDWSEPRGIIMIPEPGMLLLLGSGIAGLAVISRVTRRGRR</sequence>
<keyword evidence="1" id="KW-1133">Transmembrane helix</keyword>
<evidence type="ECO:0000259" key="2">
    <source>
        <dbReference type="Pfam" id="PF07589"/>
    </source>
</evidence>
<gene>
    <name evidence="3" type="ORF">S01H1_03771</name>
</gene>
<dbReference type="Pfam" id="PF07589">
    <property type="entry name" value="PEP-CTERM"/>
    <property type="match status" value="1"/>
</dbReference>
<keyword evidence="1" id="KW-0472">Membrane</keyword>
<dbReference type="EMBL" id="BARS01002032">
    <property type="protein sequence ID" value="GAF80061.1"/>
    <property type="molecule type" value="Genomic_DNA"/>
</dbReference>
<evidence type="ECO:0000256" key="1">
    <source>
        <dbReference type="SAM" id="Phobius"/>
    </source>
</evidence>
<feature type="transmembrane region" description="Helical" evidence="1">
    <location>
        <begin position="75"/>
        <end position="94"/>
    </location>
</feature>
<protein>
    <recommendedName>
        <fullName evidence="2">Ice-binding protein C-terminal domain-containing protein</fullName>
    </recommendedName>
</protein>
<proteinExistence type="predicted"/>
<dbReference type="InterPro" id="IPR013424">
    <property type="entry name" value="Ice-binding_C"/>
</dbReference>